<evidence type="ECO:0000313" key="3">
    <source>
        <dbReference type="EMBL" id="TWT99991.1"/>
    </source>
</evidence>
<reference evidence="3 4" key="1">
    <citation type="submission" date="2019-02" db="EMBL/GenBank/DDBJ databases">
        <title>Deep-cultivation of Planctomycetes and their phenomic and genomic characterization uncovers novel biology.</title>
        <authorList>
            <person name="Wiegand S."/>
            <person name="Jogler M."/>
            <person name="Boedeker C."/>
            <person name="Pinto D."/>
            <person name="Vollmers J."/>
            <person name="Rivas-Marin E."/>
            <person name="Kohn T."/>
            <person name="Peeters S.H."/>
            <person name="Heuer A."/>
            <person name="Rast P."/>
            <person name="Oberbeckmann S."/>
            <person name="Bunk B."/>
            <person name="Jeske O."/>
            <person name="Meyerdierks A."/>
            <person name="Storesund J.E."/>
            <person name="Kallscheuer N."/>
            <person name="Luecker S."/>
            <person name="Lage O.M."/>
            <person name="Pohl T."/>
            <person name="Merkel B.J."/>
            <person name="Hornburger P."/>
            <person name="Mueller R.-W."/>
            <person name="Bruemmer F."/>
            <person name="Labrenz M."/>
            <person name="Spormann A.M."/>
            <person name="Op Den Camp H."/>
            <person name="Overmann J."/>
            <person name="Amann R."/>
            <person name="Jetten M.S.M."/>
            <person name="Mascher T."/>
            <person name="Medema M.H."/>
            <person name="Devos D.P."/>
            <person name="Kaster A.-K."/>
            <person name="Ovreas L."/>
            <person name="Rohde M."/>
            <person name="Galperin M.Y."/>
            <person name="Jogler C."/>
        </authorList>
    </citation>
    <scope>NUCLEOTIDE SEQUENCE [LARGE SCALE GENOMIC DNA]</scope>
    <source>
        <strain evidence="3 4">Pla108</strain>
    </source>
</reference>
<organism evidence="3 4">
    <name type="scientific">Botrimarina colliarenosi</name>
    <dbReference type="NCBI Taxonomy" id="2528001"/>
    <lineage>
        <taxon>Bacteria</taxon>
        <taxon>Pseudomonadati</taxon>
        <taxon>Planctomycetota</taxon>
        <taxon>Planctomycetia</taxon>
        <taxon>Pirellulales</taxon>
        <taxon>Lacipirellulaceae</taxon>
        <taxon>Botrimarina</taxon>
    </lineage>
</organism>
<dbReference type="PANTHER" id="PTHR31285">
    <property type="entry name" value="NICOTINAMIDE MONONUCLEOTIDE ADENYLYLTRANSFERASE"/>
    <property type="match status" value="1"/>
</dbReference>
<evidence type="ECO:0000259" key="2">
    <source>
        <dbReference type="Pfam" id="PF01467"/>
    </source>
</evidence>
<feature type="domain" description="Cytidyltransferase-like" evidence="2">
    <location>
        <begin position="256"/>
        <end position="415"/>
    </location>
</feature>
<keyword evidence="3" id="KW-0548">Nucleotidyltransferase</keyword>
<feature type="compositionally biased region" description="Basic residues" evidence="1">
    <location>
        <begin position="1"/>
        <end position="15"/>
    </location>
</feature>
<evidence type="ECO:0000256" key="1">
    <source>
        <dbReference type="SAM" id="MobiDB-lite"/>
    </source>
</evidence>
<dbReference type="OrthoDB" id="156876at2"/>
<dbReference type="InterPro" id="IPR014729">
    <property type="entry name" value="Rossmann-like_a/b/a_fold"/>
</dbReference>
<dbReference type="EMBL" id="SJPR01000001">
    <property type="protein sequence ID" value="TWT99991.1"/>
    <property type="molecule type" value="Genomic_DNA"/>
</dbReference>
<dbReference type="AlphaFoldDB" id="A0A5C6ALX0"/>
<name>A0A5C6ALX0_9BACT</name>
<keyword evidence="3" id="KW-0808">Transferase</keyword>
<keyword evidence="4" id="KW-1185">Reference proteome</keyword>
<dbReference type="GO" id="GO:0016887">
    <property type="term" value="F:ATP hydrolysis activity"/>
    <property type="evidence" value="ECO:0007669"/>
    <property type="project" value="TreeGrafter"/>
</dbReference>
<gene>
    <name evidence="3" type="ORF">Pla108_09350</name>
</gene>
<sequence length="417" mass="44922">MRSRRQNRPSCRRRTPAAFRPGDTLRLGNPSRLIDEATPPLTINPMMHTDLIERLHATPWRGVLAITGGGSGAIERLLTVPGASATVLEAVVPYCQTALADWLDETPARACDERTARQMAMCGFERARRLAPDADPRTLFGVGCTASLASSRPKRGDHRAHIAVQTAGRTLLVTLQFEKGRRSRADEEGATAHTVVATLAQIAGVHQLDLTKTPPGIEASVEDVAAPAEWVELLLGERDVVTLHHAPAPRGVAVCLFPGSFNPPHAGHAAIARHAAERTGRPVVLELSITNVDKAPLDYIELTRRTHALAGQPLWLTQTPTFAQKAELAPGAVFAVGADTIERIGQGRYYADDAARDAALQSLAERGCRFLVFGRMADDQFAGLDHLALPPALRALCDGVPETDFRVDVSSSEIRSS</sequence>
<proteinExistence type="predicted"/>
<dbReference type="GO" id="GO:0005737">
    <property type="term" value="C:cytoplasm"/>
    <property type="evidence" value="ECO:0007669"/>
    <property type="project" value="TreeGrafter"/>
</dbReference>
<dbReference type="PANTHER" id="PTHR31285:SF0">
    <property type="entry name" value="NICOTINAMIDE MONONUCLEOTIDE ADENYLYLTRANSFERASE"/>
    <property type="match status" value="1"/>
</dbReference>
<dbReference type="Proteomes" id="UP000317421">
    <property type="component" value="Unassembled WGS sequence"/>
</dbReference>
<feature type="region of interest" description="Disordered" evidence="1">
    <location>
        <begin position="1"/>
        <end position="33"/>
    </location>
</feature>
<dbReference type="Gene3D" id="3.40.50.620">
    <property type="entry name" value="HUPs"/>
    <property type="match status" value="1"/>
</dbReference>
<dbReference type="Gene3D" id="3.90.950.20">
    <property type="entry name" value="CinA-like"/>
    <property type="match status" value="1"/>
</dbReference>
<dbReference type="InterPro" id="IPR004821">
    <property type="entry name" value="Cyt_trans-like"/>
</dbReference>
<dbReference type="InterPro" id="IPR036653">
    <property type="entry name" value="CinA-like_C"/>
</dbReference>
<comment type="caution">
    <text evidence="3">The sequence shown here is derived from an EMBL/GenBank/DDBJ whole genome shotgun (WGS) entry which is preliminary data.</text>
</comment>
<evidence type="ECO:0000313" key="4">
    <source>
        <dbReference type="Proteomes" id="UP000317421"/>
    </source>
</evidence>
<dbReference type="GO" id="GO:0000309">
    <property type="term" value="F:nicotinamide-nucleotide adenylyltransferase activity"/>
    <property type="evidence" value="ECO:0007669"/>
    <property type="project" value="TreeGrafter"/>
</dbReference>
<dbReference type="Pfam" id="PF01467">
    <property type="entry name" value="CTP_transf_like"/>
    <property type="match status" value="1"/>
</dbReference>
<accession>A0A5C6ALX0</accession>
<dbReference type="SUPFAM" id="SSF52374">
    <property type="entry name" value="Nucleotidylyl transferase"/>
    <property type="match status" value="1"/>
</dbReference>
<protein>
    <submittedName>
        <fullName evidence="3">Nicotinic acid mononucleotide adenylyltransferase</fullName>
    </submittedName>
</protein>